<evidence type="ECO:0000256" key="17">
    <source>
        <dbReference type="ARBA" id="ARBA00023329"/>
    </source>
</evidence>
<evidence type="ECO:0000256" key="6">
    <source>
        <dbReference type="ARBA" id="ARBA00013776"/>
    </source>
</evidence>
<evidence type="ECO:0000256" key="15">
    <source>
        <dbReference type="ARBA" id="ARBA00023136"/>
    </source>
</evidence>
<gene>
    <name evidence="21" type="ORF">AOQ84DRAFT_299103</name>
</gene>
<feature type="region of interest" description="Disordered" evidence="18">
    <location>
        <begin position="150"/>
        <end position="175"/>
    </location>
</feature>
<dbReference type="GO" id="GO:0031966">
    <property type="term" value="C:mitochondrial membrane"/>
    <property type="evidence" value="ECO:0007669"/>
    <property type="project" value="UniProtKB-SubCell"/>
</dbReference>
<evidence type="ECO:0000256" key="12">
    <source>
        <dbReference type="ARBA" id="ARBA00023006"/>
    </source>
</evidence>
<protein>
    <recommendedName>
        <fullName evidence="6">Autophagy-related protein 27</fullName>
    </recommendedName>
</protein>
<dbReference type="InterPro" id="IPR018939">
    <property type="entry name" value="Autophagy-rel_prot_27"/>
</dbReference>
<evidence type="ECO:0000256" key="3">
    <source>
        <dbReference type="ARBA" id="ARBA00004472"/>
    </source>
</evidence>
<dbReference type="AlphaFoldDB" id="A0A8E2JQH6"/>
<dbReference type="SUPFAM" id="SSF50911">
    <property type="entry name" value="Mannose 6-phosphate receptor domain"/>
    <property type="match status" value="1"/>
</dbReference>
<evidence type="ECO:0000256" key="5">
    <source>
        <dbReference type="ARBA" id="ARBA00005363"/>
    </source>
</evidence>
<dbReference type="GO" id="GO:0030659">
    <property type="term" value="C:cytoplasmic vesicle membrane"/>
    <property type="evidence" value="ECO:0007669"/>
    <property type="project" value="UniProtKB-SubCell"/>
</dbReference>
<dbReference type="PROSITE" id="PS51914">
    <property type="entry name" value="MRH"/>
    <property type="match status" value="1"/>
</dbReference>
<evidence type="ECO:0000256" key="2">
    <source>
        <dbReference type="ARBA" id="ARBA00004358"/>
    </source>
</evidence>
<keyword evidence="15 19" id="KW-0472">Membrane</keyword>
<evidence type="ECO:0000256" key="16">
    <source>
        <dbReference type="ARBA" id="ARBA00023157"/>
    </source>
</evidence>
<evidence type="ECO:0000256" key="18">
    <source>
        <dbReference type="SAM" id="MobiDB-lite"/>
    </source>
</evidence>
<keyword evidence="17" id="KW-0968">Cytoplasmic vesicle</keyword>
<keyword evidence="14" id="KW-0496">Mitochondrion</keyword>
<comment type="similarity">
    <text evidence="5">Belongs to the ATG27 family.</text>
</comment>
<reference evidence="21 22" key="1">
    <citation type="journal article" date="2016" name="Nat. Commun.">
        <title>Ectomycorrhizal ecology is imprinted in the genome of the dominant symbiotic fungus Cenococcum geophilum.</title>
        <authorList>
            <consortium name="DOE Joint Genome Institute"/>
            <person name="Peter M."/>
            <person name="Kohler A."/>
            <person name="Ohm R.A."/>
            <person name="Kuo A."/>
            <person name="Krutzmann J."/>
            <person name="Morin E."/>
            <person name="Arend M."/>
            <person name="Barry K.W."/>
            <person name="Binder M."/>
            <person name="Choi C."/>
            <person name="Clum A."/>
            <person name="Copeland A."/>
            <person name="Grisel N."/>
            <person name="Haridas S."/>
            <person name="Kipfer T."/>
            <person name="LaButti K."/>
            <person name="Lindquist E."/>
            <person name="Lipzen A."/>
            <person name="Maire R."/>
            <person name="Meier B."/>
            <person name="Mihaltcheva S."/>
            <person name="Molinier V."/>
            <person name="Murat C."/>
            <person name="Poggeler S."/>
            <person name="Quandt C.A."/>
            <person name="Sperisen C."/>
            <person name="Tritt A."/>
            <person name="Tisserant E."/>
            <person name="Crous P.W."/>
            <person name="Henrissat B."/>
            <person name="Nehls U."/>
            <person name="Egli S."/>
            <person name="Spatafora J.W."/>
            <person name="Grigoriev I.V."/>
            <person name="Martin F.M."/>
        </authorList>
    </citation>
    <scope>NUCLEOTIDE SEQUENCE [LARGE SCALE GENOMIC DNA]</scope>
    <source>
        <strain evidence="21 22">CBS 207.34</strain>
    </source>
</reference>
<name>A0A8E2JQH6_9PEZI</name>
<dbReference type="EMBL" id="KV750315">
    <property type="protein sequence ID" value="OCL05344.1"/>
    <property type="molecule type" value="Genomic_DNA"/>
</dbReference>
<keyword evidence="10" id="KW-0653">Protein transport</keyword>
<feature type="compositionally biased region" description="Basic and acidic residues" evidence="18">
    <location>
        <begin position="212"/>
        <end position="226"/>
    </location>
</feature>
<evidence type="ECO:0000313" key="22">
    <source>
        <dbReference type="Proteomes" id="UP000250140"/>
    </source>
</evidence>
<accession>A0A8E2JQH6</accession>
<evidence type="ECO:0000256" key="4">
    <source>
        <dbReference type="ARBA" id="ARBA00004614"/>
    </source>
</evidence>
<evidence type="ECO:0000256" key="9">
    <source>
        <dbReference type="ARBA" id="ARBA00022729"/>
    </source>
</evidence>
<sequence>MRLHQSSSATSSPSSFYLPLPTLTAILFAFPSLISASLNCEDIAANGKHFNLKPLDGAHQVHWIREPEETPGMEFNTTFTIDICKKLKWTKGLPHEQECPHGTRICGVDFEREISSNTSKFLAARPIAGDYTLRNHRNIEATWTLLRDSKSHKDADREGVRGELHGGRYPFDNRDGTDQMAIIEFVCDKERTGLEGDEKDDRDKDEDDTDDEKLRKRKEGDEADSSKGKSLKFLSYKEEESDKKRVGVLRLEWRTKYACEDASEDAGESSGSWGFFTWFIIILFLATAAYLIFGSWLNYNRYGARGWDLLPHGDTIRDLPYLLKDWARRVVNTVQGPGSRGGYSAV</sequence>
<dbReference type="GO" id="GO:0015031">
    <property type="term" value="P:protein transport"/>
    <property type="evidence" value="ECO:0007669"/>
    <property type="project" value="UniProtKB-KW"/>
</dbReference>
<dbReference type="Gene3D" id="2.70.130.10">
    <property type="entry name" value="Mannose-6-phosphate receptor binding domain"/>
    <property type="match status" value="1"/>
</dbReference>
<dbReference type="PANTHER" id="PTHR15071:SF13">
    <property type="entry name" value="AUTOPHAGY-RELATED PROTEIN 27"/>
    <property type="match status" value="1"/>
</dbReference>
<keyword evidence="8 19" id="KW-0812">Transmembrane</keyword>
<evidence type="ECO:0000256" key="19">
    <source>
        <dbReference type="SAM" id="Phobius"/>
    </source>
</evidence>
<dbReference type="GO" id="GO:0000139">
    <property type="term" value="C:Golgi membrane"/>
    <property type="evidence" value="ECO:0007669"/>
    <property type="project" value="UniProtKB-SubCell"/>
</dbReference>
<evidence type="ECO:0000259" key="20">
    <source>
        <dbReference type="PROSITE" id="PS51914"/>
    </source>
</evidence>
<keyword evidence="7" id="KW-0813">Transport</keyword>
<keyword evidence="11 19" id="KW-1133">Transmembrane helix</keyword>
<feature type="transmembrane region" description="Helical" evidence="19">
    <location>
        <begin position="273"/>
        <end position="293"/>
    </location>
</feature>
<dbReference type="Pfam" id="PF09451">
    <property type="entry name" value="ATG27"/>
    <property type="match status" value="1"/>
</dbReference>
<dbReference type="InterPro" id="IPR044865">
    <property type="entry name" value="MRH_dom"/>
</dbReference>
<keyword evidence="9" id="KW-0732">Signal</keyword>
<keyword evidence="12" id="KW-0072">Autophagy</keyword>
<evidence type="ECO:0000256" key="14">
    <source>
        <dbReference type="ARBA" id="ARBA00023128"/>
    </source>
</evidence>
<comment type="subcellular location">
    <subcellularLocation>
        <location evidence="2">Cytoplasmic vesicle membrane</location>
        <topology evidence="2">Single-pass type I membrane protein</topology>
    </subcellularLocation>
    <subcellularLocation>
        <location evidence="4">Golgi apparatus membrane</location>
        <topology evidence="4">Single-pass type I membrane protein</topology>
    </subcellularLocation>
    <subcellularLocation>
        <location evidence="1">Mitochondrion membrane</location>
        <topology evidence="1">Single-pass membrane protein</topology>
    </subcellularLocation>
    <subcellularLocation>
        <location evidence="3">Preautophagosomal structure membrane</location>
        <topology evidence="3">Single-pass type I membrane protein</topology>
    </subcellularLocation>
</comment>
<proteinExistence type="inferred from homology"/>
<evidence type="ECO:0000313" key="21">
    <source>
        <dbReference type="EMBL" id="OCL05344.1"/>
    </source>
</evidence>
<evidence type="ECO:0000256" key="11">
    <source>
        <dbReference type="ARBA" id="ARBA00022989"/>
    </source>
</evidence>
<feature type="region of interest" description="Disordered" evidence="18">
    <location>
        <begin position="194"/>
        <end position="226"/>
    </location>
</feature>
<dbReference type="GO" id="GO:0006914">
    <property type="term" value="P:autophagy"/>
    <property type="evidence" value="ECO:0007669"/>
    <property type="project" value="UniProtKB-KW"/>
</dbReference>
<evidence type="ECO:0000256" key="10">
    <source>
        <dbReference type="ARBA" id="ARBA00022927"/>
    </source>
</evidence>
<dbReference type="GO" id="GO:0034045">
    <property type="term" value="C:phagophore assembly site membrane"/>
    <property type="evidence" value="ECO:0007669"/>
    <property type="project" value="UniProtKB-SubCell"/>
</dbReference>
<keyword evidence="22" id="KW-1185">Reference proteome</keyword>
<dbReference type="PANTHER" id="PTHR15071">
    <property type="entry name" value="MANNOSE-6-PHOSPHATE RECEPTOR FAMILY MEMBER"/>
    <property type="match status" value="1"/>
</dbReference>
<keyword evidence="16" id="KW-1015">Disulfide bond</keyword>
<keyword evidence="13" id="KW-0333">Golgi apparatus</keyword>
<feature type="domain" description="MRH" evidence="20">
    <location>
        <begin position="38"/>
        <end position="261"/>
    </location>
</feature>
<evidence type="ECO:0000256" key="7">
    <source>
        <dbReference type="ARBA" id="ARBA00022448"/>
    </source>
</evidence>
<dbReference type="OrthoDB" id="29460at2759"/>
<evidence type="ECO:0000256" key="8">
    <source>
        <dbReference type="ARBA" id="ARBA00022692"/>
    </source>
</evidence>
<organism evidence="21 22">
    <name type="scientific">Glonium stellatum</name>
    <dbReference type="NCBI Taxonomy" id="574774"/>
    <lineage>
        <taxon>Eukaryota</taxon>
        <taxon>Fungi</taxon>
        <taxon>Dikarya</taxon>
        <taxon>Ascomycota</taxon>
        <taxon>Pezizomycotina</taxon>
        <taxon>Dothideomycetes</taxon>
        <taxon>Pleosporomycetidae</taxon>
        <taxon>Gloniales</taxon>
        <taxon>Gloniaceae</taxon>
        <taxon>Glonium</taxon>
    </lineage>
</organism>
<dbReference type="Proteomes" id="UP000250140">
    <property type="component" value="Unassembled WGS sequence"/>
</dbReference>
<evidence type="ECO:0000256" key="1">
    <source>
        <dbReference type="ARBA" id="ARBA00004304"/>
    </source>
</evidence>
<evidence type="ECO:0000256" key="13">
    <source>
        <dbReference type="ARBA" id="ARBA00023034"/>
    </source>
</evidence>
<dbReference type="InterPro" id="IPR009011">
    <property type="entry name" value="Man6P_isomerase_rcpt-bd_dom_sf"/>
</dbReference>